<dbReference type="Pfam" id="PF00135">
    <property type="entry name" value="COesterase"/>
    <property type="match status" value="1"/>
</dbReference>
<dbReference type="PROSITE" id="PS00941">
    <property type="entry name" value="CARBOXYLESTERASE_B_2"/>
    <property type="match status" value="1"/>
</dbReference>
<keyword evidence="6" id="KW-1185">Reference proteome</keyword>
<organism evidence="5 6">
    <name type="scientific">Magallana gigas</name>
    <name type="common">Pacific oyster</name>
    <name type="synonym">Crassostrea gigas</name>
    <dbReference type="NCBI Taxonomy" id="29159"/>
    <lineage>
        <taxon>Eukaryota</taxon>
        <taxon>Metazoa</taxon>
        <taxon>Spiralia</taxon>
        <taxon>Lophotrochozoa</taxon>
        <taxon>Mollusca</taxon>
        <taxon>Bivalvia</taxon>
        <taxon>Autobranchia</taxon>
        <taxon>Pteriomorphia</taxon>
        <taxon>Ostreida</taxon>
        <taxon>Ostreoidea</taxon>
        <taxon>Ostreidae</taxon>
        <taxon>Magallana</taxon>
    </lineage>
</organism>
<evidence type="ECO:0000256" key="1">
    <source>
        <dbReference type="ARBA" id="ARBA00005964"/>
    </source>
</evidence>
<protein>
    <recommendedName>
        <fullName evidence="4">Carboxylesterase type B domain-containing protein</fullName>
    </recommendedName>
</protein>
<dbReference type="AlphaFoldDB" id="A0A8W8IL70"/>
<feature type="chain" id="PRO_5036460381" description="Carboxylesterase type B domain-containing protein" evidence="3">
    <location>
        <begin position="25"/>
        <end position="202"/>
    </location>
</feature>
<evidence type="ECO:0000256" key="3">
    <source>
        <dbReference type="SAM" id="SignalP"/>
    </source>
</evidence>
<dbReference type="SUPFAM" id="SSF53474">
    <property type="entry name" value="alpha/beta-Hydrolases"/>
    <property type="match status" value="1"/>
</dbReference>
<comment type="similarity">
    <text evidence="1">Belongs to the type-B carboxylesterase/lipase family.</text>
</comment>
<proteinExistence type="inferred from homology"/>
<sequence>MDVICEVLLVAAFVILITHDSCLSEVYVKEVGQRIVEIKQGQVRGRVIGYPKDPTFKQVEQFAGVRYASLRGGRTRFMPPASVVRKWQHVHDASFVSEVCPQSRKPPSLRFPEGHREQIRRRMFHTNYSQEDCLTLNLVAPIRERRQEIASRTMPRQGNITKIVKQHNDRMPGQRREAFIAGVPIFVQNLIATTARLLLNVG</sequence>
<feature type="domain" description="Carboxylesterase type B" evidence="4">
    <location>
        <begin position="33"/>
        <end position="144"/>
    </location>
</feature>
<dbReference type="InterPro" id="IPR051093">
    <property type="entry name" value="Neuroligin/BSAL"/>
</dbReference>
<dbReference type="Gene3D" id="3.40.50.1820">
    <property type="entry name" value="alpha/beta hydrolase"/>
    <property type="match status" value="1"/>
</dbReference>
<feature type="signal peptide" evidence="3">
    <location>
        <begin position="1"/>
        <end position="24"/>
    </location>
</feature>
<dbReference type="InterPro" id="IPR029058">
    <property type="entry name" value="AB_hydrolase_fold"/>
</dbReference>
<reference evidence="5" key="1">
    <citation type="submission" date="2022-08" db="UniProtKB">
        <authorList>
            <consortium name="EnsemblMetazoa"/>
        </authorList>
    </citation>
    <scope>IDENTIFICATION</scope>
    <source>
        <strain evidence="5">05x7-T-G4-1.051#20</strain>
    </source>
</reference>
<accession>A0A8W8IL70</accession>
<evidence type="ECO:0000259" key="4">
    <source>
        <dbReference type="Pfam" id="PF00135"/>
    </source>
</evidence>
<evidence type="ECO:0000256" key="2">
    <source>
        <dbReference type="ARBA" id="ARBA00022729"/>
    </source>
</evidence>
<evidence type="ECO:0000313" key="5">
    <source>
        <dbReference type="EnsemblMetazoa" id="G14538.1:cds"/>
    </source>
</evidence>
<dbReference type="InterPro" id="IPR019819">
    <property type="entry name" value="Carboxylesterase_B_CS"/>
</dbReference>
<keyword evidence="2 3" id="KW-0732">Signal</keyword>
<dbReference type="PANTHER" id="PTHR43903">
    <property type="entry name" value="NEUROLIGIN"/>
    <property type="match status" value="1"/>
</dbReference>
<dbReference type="Proteomes" id="UP000005408">
    <property type="component" value="Unassembled WGS sequence"/>
</dbReference>
<name>A0A8W8IL70_MAGGI</name>
<dbReference type="InterPro" id="IPR002018">
    <property type="entry name" value="CarbesteraseB"/>
</dbReference>
<dbReference type="EnsemblMetazoa" id="G14538.1">
    <property type="protein sequence ID" value="G14538.1:cds"/>
    <property type="gene ID" value="G14538"/>
</dbReference>
<evidence type="ECO:0000313" key="6">
    <source>
        <dbReference type="Proteomes" id="UP000005408"/>
    </source>
</evidence>